<feature type="compositionally biased region" description="Basic and acidic residues" evidence="1">
    <location>
        <begin position="18"/>
        <end position="54"/>
    </location>
</feature>
<name>A0ABN5WVV8_9GAMM</name>
<dbReference type="EMBL" id="AP019416">
    <property type="protein sequence ID" value="BBI51071.1"/>
    <property type="molecule type" value="Genomic_DNA"/>
</dbReference>
<sequence length="78" mass="9207">MDQIREGKQIVERRIFMKHPLEKPNRSTRKTEGGYSENRENPIRDPEGGIRKTGEPYSRSRRGYSENREEGFRVRGSI</sequence>
<feature type="region of interest" description="Disordered" evidence="1">
    <location>
        <begin position="18"/>
        <end position="78"/>
    </location>
</feature>
<gene>
    <name evidence="2" type="ORF">HORIV_34920</name>
</gene>
<evidence type="ECO:0000256" key="1">
    <source>
        <dbReference type="SAM" id="MobiDB-lite"/>
    </source>
</evidence>
<proteinExistence type="predicted"/>
<keyword evidence="3" id="KW-1185">Reference proteome</keyword>
<evidence type="ECO:0000313" key="2">
    <source>
        <dbReference type="EMBL" id="BBI51071.1"/>
    </source>
</evidence>
<organism evidence="2 3">
    <name type="scientific">Vreelandella olivaria</name>
    <dbReference type="NCBI Taxonomy" id="390919"/>
    <lineage>
        <taxon>Bacteria</taxon>
        <taxon>Pseudomonadati</taxon>
        <taxon>Pseudomonadota</taxon>
        <taxon>Gammaproteobacteria</taxon>
        <taxon>Oceanospirillales</taxon>
        <taxon>Halomonadaceae</taxon>
        <taxon>Vreelandella</taxon>
    </lineage>
</organism>
<protein>
    <submittedName>
        <fullName evidence="2">Uncharacterized protein</fullName>
    </submittedName>
</protein>
<reference evidence="3" key="1">
    <citation type="journal article" date="2019" name="Microbiol. Resour. Announc.">
        <title>Complete Genome Sequence of Halomonas olivaria, a Moderately Halophilic Bacterium Isolated from Olive Processing Effluents, Obtained by Nanopore Sequencing.</title>
        <authorList>
            <person name="Nagata S."/>
            <person name="Ii K.M."/>
            <person name="Tsukimi T."/>
            <person name="Miura M.C."/>
            <person name="Galipon J."/>
            <person name="Arakawa K."/>
        </authorList>
    </citation>
    <scope>NUCLEOTIDE SEQUENCE [LARGE SCALE GENOMIC DNA]</scope>
    <source>
        <strain evidence="3">TYRC17</strain>
    </source>
</reference>
<feature type="compositionally biased region" description="Basic and acidic residues" evidence="1">
    <location>
        <begin position="63"/>
        <end position="78"/>
    </location>
</feature>
<accession>A0ABN5WVV8</accession>
<evidence type="ECO:0000313" key="3">
    <source>
        <dbReference type="Proteomes" id="UP000289555"/>
    </source>
</evidence>
<dbReference type="Proteomes" id="UP000289555">
    <property type="component" value="Chromosome"/>
</dbReference>